<dbReference type="EMBL" id="AFRT01000553">
    <property type="protein sequence ID" value="ELU43397.1"/>
    <property type="molecule type" value="Genomic_DNA"/>
</dbReference>
<sequence>MAGTLMGGRLRSGSVHTHTQSRPHPGWMMDKARTENGSGYLPSPANMNPHRSFLASASSTLSSLSVPKPDLHAAPSLTQATPSVSTLRFVGLCSLWYLTSALSSNTGKSIMIQFRYPVTLTFVQFAFVSGYCFLLMHPRFGMSSLRTPTRAIIRSTLPMAAFQVGGHIFSSMAISRVPVSTVHTIKALSPLFTVAAYRLLFGVSYSFRTYVSLLPLTIGVMLACTFDVAGSNLFGLMCAFGSALVFVSSNIFFKKIMPSNGAATAHKLDKLNLLFYSSGLAFLLMVPIWMYYDFGHLWKRWHDDSLVASPSGKAPAHSVMYYFFLNGTVHWAQNIIAFAILATTSPVTYSIASLIKRVAVICIAIVWFAQNVHPVQGLGIVLTFVGLWMYNQAKGDVERGEHKARRVEAGRQLQLPTSKSELITPQGSPHPQHSQIYEHGSAVQVHAYAPPPARSHPPMRQMSINTTATTVGKQTNSPTGSYPSPPASLDSPPQSAGIRLKNRRGTHDEHNLVCWFTTCGSIQVAPTMSSYPGTYIPPLAPAAGPPRRTYGKKRILDPELLNLQETGLMAKKPRELRTLASLPVNGPKPSPLLKHPQLLSSSPVKRVGQNQNLLDSPFLEPRSKPKRGMLRRTSSTRKPPILQPPKVITSRHFSLSKGQNQLKVSNPTHQGELRRKTSEATTTVSVPFSDEHSWLVPPPPRVRATRTKYITSGDAEFSFNPPAESTWHQTSPTPRANMHRPGKRHDSILSTDSDEDGDTVRVTKLLSAAPLLPKIKPKPRRSIDLDINNDTTPRAPPLIEQLCRSRSGSLNTTIRPLNLSFRQTNATDADDEMEANRPMMTKNDPAVRALADACASMGLNEPGQSRPPAIHLQNSSPTNRPARRHRKSRSAGHSSAHRLSPGTVHKLSQRPRVGMRIEPKALSPNEDTDIFATYDFDKGIIPGSGRSLDSCLKNATVLVLVMTGDWNRVWSEQTVVDPEHASANVLIEAVSTQELDDMYQDVDSEEFSEFGSDIDEQEEGEADIPALERLNKEVQATFSDEDIDEMIAYLKEEGMISWIKEYVTERKTPVLILLAALGAPIVSRRIVFHHAN</sequence>
<organism evidence="8 9">
    <name type="scientific">Thanatephorus cucumeris (strain AG1-IA)</name>
    <name type="common">Rice sheath blight fungus</name>
    <name type="synonym">Rhizoctonia solani</name>
    <dbReference type="NCBI Taxonomy" id="983506"/>
    <lineage>
        <taxon>Eukaryota</taxon>
        <taxon>Fungi</taxon>
        <taxon>Dikarya</taxon>
        <taxon>Basidiomycota</taxon>
        <taxon>Agaricomycotina</taxon>
        <taxon>Agaricomycetes</taxon>
        <taxon>Cantharellales</taxon>
        <taxon>Ceratobasidiaceae</taxon>
        <taxon>Rhizoctonia</taxon>
        <taxon>Rhizoctonia solani AG-1</taxon>
    </lineage>
</organism>
<feature type="transmembrane region" description="Helical" evidence="6">
    <location>
        <begin position="234"/>
        <end position="253"/>
    </location>
</feature>
<feature type="transmembrane region" description="Helical" evidence="6">
    <location>
        <begin position="207"/>
        <end position="228"/>
    </location>
</feature>
<dbReference type="Proteomes" id="UP000011668">
    <property type="component" value="Unassembled WGS sequence"/>
</dbReference>
<dbReference type="InterPro" id="IPR004853">
    <property type="entry name" value="Sugar_P_trans_dom"/>
</dbReference>
<proteinExistence type="predicted"/>
<keyword evidence="3 6" id="KW-1133">Transmembrane helix</keyword>
<evidence type="ECO:0000256" key="2">
    <source>
        <dbReference type="ARBA" id="ARBA00022692"/>
    </source>
</evidence>
<dbReference type="GO" id="GO:0016020">
    <property type="term" value="C:membrane"/>
    <property type="evidence" value="ECO:0007669"/>
    <property type="project" value="UniProtKB-SubCell"/>
</dbReference>
<comment type="caution">
    <text evidence="8">The sequence shown here is derived from an EMBL/GenBank/DDBJ whole genome shotgun (WGS) entry which is preliminary data.</text>
</comment>
<feature type="region of interest" description="Disordered" evidence="5">
    <location>
        <begin position="1"/>
        <end position="32"/>
    </location>
</feature>
<dbReference type="STRING" id="983506.L8X2S5"/>
<keyword evidence="9" id="KW-1185">Reference proteome</keyword>
<evidence type="ECO:0000256" key="6">
    <source>
        <dbReference type="SAM" id="Phobius"/>
    </source>
</evidence>
<dbReference type="Pfam" id="PF03151">
    <property type="entry name" value="TPT"/>
    <property type="match status" value="1"/>
</dbReference>
<evidence type="ECO:0000256" key="4">
    <source>
        <dbReference type="ARBA" id="ARBA00023136"/>
    </source>
</evidence>
<protein>
    <submittedName>
        <fullName evidence="8">Sly41p</fullName>
    </submittedName>
</protein>
<feature type="region of interest" description="Disordered" evidence="5">
    <location>
        <begin position="583"/>
        <end position="644"/>
    </location>
</feature>
<feature type="transmembrane region" description="Helical" evidence="6">
    <location>
        <begin position="319"/>
        <end position="342"/>
    </location>
</feature>
<keyword evidence="4 6" id="KW-0472">Membrane</keyword>
<evidence type="ECO:0000259" key="7">
    <source>
        <dbReference type="Pfam" id="PF03151"/>
    </source>
</evidence>
<dbReference type="AlphaFoldDB" id="L8X2S5"/>
<dbReference type="SUPFAM" id="SSF103481">
    <property type="entry name" value="Multidrug resistance efflux transporter EmrE"/>
    <property type="match status" value="1"/>
</dbReference>
<feature type="transmembrane region" description="Helical" evidence="6">
    <location>
        <begin position="349"/>
        <end position="369"/>
    </location>
</feature>
<evidence type="ECO:0000313" key="8">
    <source>
        <dbReference type="EMBL" id="ELU43397.1"/>
    </source>
</evidence>
<feature type="compositionally biased region" description="Polar residues" evidence="5">
    <location>
        <begin position="598"/>
        <end position="614"/>
    </location>
</feature>
<feature type="compositionally biased region" description="Basic residues" evidence="5">
    <location>
        <begin position="881"/>
        <end position="890"/>
    </location>
</feature>
<accession>L8X2S5</accession>
<evidence type="ECO:0000313" key="9">
    <source>
        <dbReference type="Proteomes" id="UP000011668"/>
    </source>
</evidence>
<feature type="region of interest" description="Disordered" evidence="5">
    <location>
        <begin position="662"/>
        <end position="685"/>
    </location>
</feature>
<feature type="region of interest" description="Disordered" evidence="5">
    <location>
        <begin position="859"/>
        <end position="915"/>
    </location>
</feature>
<keyword evidence="2 6" id="KW-0812">Transmembrane</keyword>
<feature type="transmembrane region" description="Helical" evidence="6">
    <location>
        <begin position="114"/>
        <end position="136"/>
    </location>
</feature>
<evidence type="ECO:0000256" key="3">
    <source>
        <dbReference type="ARBA" id="ARBA00022989"/>
    </source>
</evidence>
<dbReference type="PANTHER" id="PTHR11132">
    <property type="entry name" value="SOLUTE CARRIER FAMILY 35"/>
    <property type="match status" value="1"/>
</dbReference>
<reference evidence="8 9" key="1">
    <citation type="journal article" date="2013" name="Nat. Commun.">
        <title>The evolution and pathogenic mechanisms of the rice sheath blight pathogen.</title>
        <authorList>
            <person name="Zheng A."/>
            <person name="Lin R."/>
            <person name="Xu L."/>
            <person name="Qin P."/>
            <person name="Tang C."/>
            <person name="Ai P."/>
            <person name="Zhang D."/>
            <person name="Liu Y."/>
            <person name="Sun Z."/>
            <person name="Feng H."/>
            <person name="Wang Y."/>
            <person name="Chen Y."/>
            <person name="Liang X."/>
            <person name="Fu R."/>
            <person name="Li Q."/>
            <person name="Zhang J."/>
            <person name="Yu X."/>
            <person name="Xie Z."/>
            <person name="Ding L."/>
            <person name="Guan P."/>
            <person name="Tang J."/>
            <person name="Liang Y."/>
            <person name="Wang S."/>
            <person name="Deng Q."/>
            <person name="Li S."/>
            <person name="Zhu J."/>
            <person name="Wang L."/>
            <person name="Liu H."/>
            <person name="Li P."/>
        </authorList>
    </citation>
    <scope>NUCLEOTIDE SEQUENCE [LARGE SCALE GENOMIC DNA]</scope>
    <source>
        <strain evidence="9">AG-1 IA</strain>
    </source>
</reference>
<dbReference type="OrthoDB" id="1588579at2759"/>
<feature type="region of interest" description="Disordered" evidence="5">
    <location>
        <begin position="715"/>
        <end position="756"/>
    </location>
</feature>
<feature type="domain" description="Sugar phosphate transporter" evidence="7">
    <location>
        <begin position="90"/>
        <end position="391"/>
    </location>
</feature>
<comment type="subcellular location">
    <subcellularLocation>
        <location evidence="1">Membrane</location>
        <topology evidence="1">Multi-pass membrane protein</topology>
    </subcellularLocation>
</comment>
<dbReference type="InterPro" id="IPR050186">
    <property type="entry name" value="TPT_transporter"/>
</dbReference>
<evidence type="ECO:0000256" key="5">
    <source>
        <dbReference type="SAM" id="MobiDB-lite"/>
    </source>
</evidence>
<name>L8X2S5_THACA</name>
<feature type="compositionally biased region" description="Polar residues" evidence="5">
    <location>
        <begin position="470"/>
        <end position="482"/>
    </location>
</feature>
<feature type="region of interest" description="Disordered" evidence="5">
    <location>
        <begin position="470"/>
        <end position="499"/>
    </location>
</feature>
<gene>
    <name evidence="8" type="ORF">AG1IA_02576</name>
</gene>
<feature type="transmembrane region" description="Helical" evidence="6">
    <location>
        <begin position="273"/>
        <end position="292"/>
    </location>
</feature>
<dbReference type="HOGENOM" id="CLU_284437_0_0_1"/>
<evidence type="ECO:0000256" key="1">
    <source>
        <dbReference type="ARBA" id="ARBA00004141"/>
    </source>
</evidence>
<dbReference type="InterPro" id="IPR037185">
    <property type="entry name" value="EmrE-like"/>
</dbReference>